<dbReference type="Proteomes" id="UP001066276">
    <property type="component" value="Chromosome 6"/>
</dbReference>
<sequence length="142" mass="14832">MDFLGILEHRRPLSVGIVQVRKSNHGHSGTTGEEEGAQCGGRLGPGCGVSLKPAGRAGLVDRSWRRSPYSHRRRSTATDYSRAPCPWGWAPCAAVGVFGARPATPTNESQSHGDRNEGLISVATPTVAHGSTAAPPPPGCTP</sequence>
<evidence type="ECO:0000313" key="3">
    <source>
        <dbReference type="Proteomes" id="UP001066276"/>
    </source>
</evidence>
<organism evidence="2 3">
    <name type="scientific">Pleurodeles waltl</name>
    <name type="common">Iberian ribbed newt</name>
    <dbReference type="NCBI Taxonomy" id="8319"/>
    <lineage>
        <taxon>Eukaryota</taxon>
        <taxon>Metazoa</taxon>
        <taxon>Chordata</taxon>
        <taxon>Craniata</taxon>
        <taxon>Vertebrata</taxon>
        <taxon>Euteleostomi</taxon>
        <taxon>Amphibia</taxon>
        <taxon>Batrachia</taxon>
        <taxon>Caudata</taxon>
        <taxon>Salamandroidea</taxon>
        <taxon>Salamandridae</taxon>
        <taxon>Pleurodelinae</taxon>
        <taxon>Pleurodeles</taxon>
    </lineage>
</organism>
<evidence type="ECO:0000313" key="2">
    <source>
        <dbReference type="EMBL" id="KAJ1144289.1"/>
    </source>
</evidence>
<proteinExistence type="predicted"/>
<feature type="region of interest" description="Disordered" evidence="1">
    <location>
        <begin position="65"/>
        <end position="87"/>
    </location>
</feature>
<protein>
    <submittedName>
        <fullName evidence="2">Uncharacterized protein</fullName>
    </submittedName>
</protein>
<dbReference type="EMBL" id="JANPWB010000010">
    <property type="protein sequence ID" value="KAJ1144289.1"/>
    <property type="molecule type" value="Genomic_DNA"/>
</dbReference>
<feature type="region of interest" description="Disordered" evidence="1">
    <location>
        <begin position="99"/>
        <end position="142"/>
    </location>
</feature>
<comment type="caution">
    <text evidence="2">The sequence shown here is derived from an EMBL/GenBank/DDBJ whole genome shotgun (WGS) entry which is preliminary data.</text>
</comment>
<dbReference type="AlphaFoldDB" id="A0AAV7QZ79"/>
<gene>
    <name evidence="2" type="ORF">NDU88_010589</name>
</gene>
<keyword evidence="3" id="KW-1185">Reference proteome</keyword>
<accession>A0AAV7QZ79</accession>
<name>A0AAV7QZ79_PLEWA</name>
<reference evidence="2" key="1">
    <citation type="journal article" date="2022" name="bioRxiv">
        <title>Sequencing and chromosome-scale assembly of the giantPleurodeles waltlgenome.</title>
        <authorList>
            <person name="Brown T."/>
            <person name="Elewa A."/>
            <person name="Iarovenko S."/>
            <person name="Subramanian E."/>
            <person name="Araus A.J."/>
            <person name="Petzold A."/>
            <person name="Susuki M."/>
            <person name="Suzuki K.-i.T."/>
            <person name="Hayashi T."/>
            <person name="Toyoda A."/>
            <person name="Oliveira C."/>
            <person name="Osipova E."/>
            <person name="Leigh N.D."/>
            <person name="Simon A."/>
            <person name="Yun M.H."/>
        </authorList>
    </citation>
    <scope>NUCLEOTIDE SEQUENCE</scope>
    <source>
        <strain evidence="2">20211129_DDA</strain>
        <tissue evidence="2">Liver</tissue>
    </source>
</reference>
<evidence type="ECO:0000256" key="1">
    <source>
        <dbReference type="SAM" id="MobiDB-lite"/>
    </source>
</evidence>